<reference evidence="1" key="2">
    <citation type="journal article" date="2022" name="Res Sq">
        <title>Comparative Genomics Reveals Insights into the Divergent Evolution of Astigmatic Mites and Household Pest Adaptations.</title>
        <authorList>
            <person name="Xiong Q."/>
            <person name="Wan A.T.-Y."/>
            <person name="Liu X.-Y."/>
            <person name="Fung C.S.-H."/>
            <person name="Xiao X."/>
            <person name="Malainual N."/>
            <person name="Hou J."/>
            <person name="Wang L."/>
            <person name="Wang M."/>
            <person name="Yang K."/>
            <person name="Cui Y."/>
            <person name="Leung E."/>
            <person name="Nong W."/>
            <person name="Shin S.-K."/>
            <person name="Au S."/>
            <person name="Jeong K.Y."/>
            <person name="Chew F.T."/>
            <person name="Hui J."/>
            <person name="Leung T.F."/>
            <person name="Tungtrongchitr A."/>
            <person name="Zhong N."/>
            <person name="Liu Z."/>
            <person name="Tsui S."/>
        </authorList>
    </citation>
    <scope>NUCLEOTIDE SEQUENCE</scope>
    <source>
        <strain evidence="1">Derf</strain>
        <tissue evidence="1">Whole organism</tissue>
    </source>
</reference>
<accession>A0A922HLW9</accession>
<reference evidence="1" key="1">
    <citation type="submission" date="2013-05" db="EMBL/GenBank/DDBJ databases">
        <authorList>
            <person name="Yim A.K.Y."/>
            <person name="Chan T.F."/>
            <person name="Ji K.M."/>
            <person name="Liu X.Y."/>
            <person name="Zhou J.W."/>
            <person name="Li R.Q."/>
            <person name="Yang K.Y."/>
            <person name="Li J."/>
            <person name="Li M."/>
            <person name="Law P.T.W."/>
            <person name="Wu Y.L."/>
            <person name="Cai Z.L."/>
            <person name="Qin H."/>
            <person name="Bao Y."/>
            <person name="Leung R.K.K."/>
            <person name="Ng P.K.S."/>
            <person name="Zou J."/>
            <person name="Zhong X.J."/>
            <person name="Ran P.X."/>
            <person name="Zhong N.S."/>
            <person name="Liu Z.G."/>
            <person name="Tsui S.K.W."/>
        </authorList>
    </citation>
    <scope>NUCLEOTIDE SEQUENCE</scope>
    <source>
        <strain evidence="1">Derf</strain>
        <tissue evidence="1">Whole organism</tissue>
    </source>
</reference>
<sequence>MNNNDNSFLLYPEKKQKNTKKILNSKNSFINPVVVAGFLYVNEFFSDCHHYYHYRLYYYYYESNFFSFWSRKKPSLGHYIGSAK</sequence>
<organism evidence="1 2">
    <name type="scientific">Dermatophagoides farinae</name>
    <name type="common">American house dust mite</name>
    <dbReference type="NCBI Taxonomy" id="6954"/>
    <lineage>
        <taxon>Eukaryota</taxon>
        <taxon>Metazoa</taxon>
        <taxon>Ecdysozoa</taxon>
        <taxon>Arthropoda</taxon>
        <taxon>Chelicerata</taxon>
        <taxon>Arachnida</taxon>
        <taxon>Acari</taxon>
        <taxon>Acariformes</taxon>
        <taxon>Sarcoptiformes</taxon>
        <taxon>Astigmata</taxon>
        <taxon>Psoroptidia</taxon>
        <taxon>Analgoidea</taxon>
        <taxon>Pyroglyphidae</taxon>
        <taxon>Dermatophagoidinae</taxon>
        <taxon>Dermatophagoides</taxon>
    </lineage>
</organism>
<gene>
    <name evidence="1" type="ORF">DERF_013317</name>
</gene>
<evidence type="ECO:0000313" key="2">
    <source>
        <dbReference type="Proteomes" id="UP000790347"/>
    </source>
</evidence>
<proteinExistence type="predicted"/>
<dbReference type="Proteomes" id="UP000790347">
    <property type="component" value="Unassembled WGS sequence"/>
</dbReference>
<keyword evidence="2" id="KW-1185">Reference proteome</keyword>
<dbReference type="AlphaFoldDB" id="A0A922HLW9"/>
<name>A0A922HLW9_DERFA</name>
<comment type="caution">
    <text evidence="1">The sequence shown here is derived from an EMBL/GenBank/DDBJ whole genome shotgun (WGS) entry which is preliminary data.</text>
</comment>
<protein>
    <submittedName>
        <fullName evidence="1">Uncharacterized protein</fullName>
    </submittedName>
</protein>
<dbReference type="EMBL" id="ASGP02000007">
    <property type="protein sequence ID" value="KAH9497322.1"/>
    <property type="molecule type" value="Genomic_DNA"/>
</dbReference>
<evidence type="ECO:0000313" key="1">
    <source>
        <dbReference type="EMBL" id="KAH9497322.1"/>
    </source>
</evidence>